<dbReference type="Proteomes" id="UP000663881">
    <property type="component" value="Unassembled WGS sequence"/>
</dbReference>
<gene>
    <name evidence="1" type="ORF">JYZ213_LOCUS41044</name>
    <name evidence="3" type="ORF">OKA104_LOCUS34503</name>
    <name evidence="4" type="ORF">OXD698_LOCUS41730</name>
    <name evidence="2" type="ORF">VCS650_LOCUS42999</name>
</gene>
<protein>
    <submittedName>
        <fullName evidence="1">Uncharacterized protein</fullName>
    </submittedName>
</protein>
<proteinExistence type="predicted"/>
<organism evidence="1 5">
    <name type="scientific">Adineta steineri</name>
    <dbReference type="NCBI Taxonomy" id="433720"/>
    <lineage>
        <taxon>Eukaryota</taxon>
        <taxon>Metazoa</taxon>
        <taxon>Spiralia</taxon>
        <taxon>Gnathifera</taxon>
        <taxon>Rotifera</taxon>
        <taxon>Eurotatoria</taxon>
        <taxon>Bdelloidea</taxon>
        <taxon>Adinetida</taxon>
        <taxon>Adinetidae</taxon>
        <taxon>Adineta</taxon>
    </lineage>
</organism>
<reference evidence="1" key="1">
    <citation type="submission" date="2021-02" db="EMBL/GenBank/DDBJ databases">
        <authorList>
            <person name="Nowell W R."/>
        </authorList>
    </citation>
    <scope>NUCLEOTIDE SEQUENCE</scope>
</reference>
<dbReference type="AlphaFoldDB" id="A0A815Q145"/>
<evidence type="ECO:0000313" key="4">
    <source>
        <dbReference type="EMBL" id="CAF4218222.1"/>
    </source>
</evidence>
<sequence>MKDVLDFTLLTASNNQSLLLSENKNDNSTCLGTGSIDRNTTRIPFVIVEKEQRVLTHDDNLVSAMKMLEEGSTRLALAANSKDFNYVGTAELLVTTANAKLSVLKAQLLDNSENLNRSRKKKKK</sequence>
<dbReference type="EMBL" id="CAJNON010002689">
    <property type="protein sequence ID" value="CAF1515369.1"/>
    <property type="molecule type" value="Genomic_DNA"/>
</dbReference>
<dbReference type="Proteomes" id="UP000663891">
    <property type="component" value="Unassembled WGS sequence"/>
</dbReference>
<evidence type="ECO:0000313" key="2">
    <source>
        <dbReference type="EMBL" id="CAF1515369.1"/>
    </source>
</evidence>
<accession>A0A815Q145</accession>
<evidence type="ECO:0000313" key="3">
    <source>
        <dbReference type="EMBL" id="CAF4080003.1"/>
    </source>
</evidence>
<evidence type="ECO:0000313" key="1">
    <source>
        <dbReference type="EMBL" id="CAF1457266.1"/>
    </source>
</evidence>
<evidence type="ECO:0000313" key="5">
    <source>
        <dbReference type="Proteomes" id="UP000663845"/>
    </source>
</evidence>
<name>A0A815Q145_9BILA</name>
<dbReference type="EMBL" id="CAJNOG010001598">
    <property type="protein sequence ID" value="CAF1457266.1"/>
    <property type="molecule type" value="Genomic_DNA"/>
</dbReference>
<dbReference type="EMBL" id="CAJOAY010004697">
    <property type="protein sequence ID" value="CAF4080003.1"/>
    <property type="molecule type" value="Genomic_DNA"/>
</dbReference>
<comment type="caution">
    <text evidence="1">The sequence shown here is derived from an EMBL/GenBank/DDBJ whole genome shotgun (WGS) entry which is preliminary data.</text>
</comment>
<dbReference type="OrthoDB" id="10175200at2759"/>
<dbReference type="Proteomes" id="UP000663845">
    <property type="component" value="Unassembled WGS sequence"/>
</dbReference>
<dbReference type="Proteomes" id="UP000663844">
    <property type="component" value="Unassembled WGS sequence"/>
</dbReference>
<dbReference type="EMBL" id="CAJOAZ010010276">
    <property type="protein sequence ID" value="CAF4218222.1"/>
    <property type="molecule type" value="Genomic_DNA"/>
</dbReference>